<evidence type="ECO:0000313" key="2">
    <source>
        <dbReference type="EMBL" id="OBZ89466.1"/>
    </source>
</evidence>
<dbReference type="InParanoid" id="A0A1C7NLZ0"/>
<dbReference type="AlphaFoldDB" id="A0A1C7NLZ0"/>
<dbReference type="GO" id="GO:0005829">
    <property type="term" value="C:cytosol"/>
    <property type="evidence" value="ECO:0007669"/>
    <property type="project" value="TreeGrafter"/>
</dbReference>
<gene>
    <name evidence="2" type="ORF">A0J61_02474</name>
</gene>
<feature type="domain" description="Arrestin-like N-terminal" evidence="1">
    <location>
        <begin position="33"/>
        <end position="166"/>
    </location>
</feature>
<reference evidence="2 3" key="1">
    <citation type="submission" date="2016-03" db="EMBL/GenBank/DDBJ databases">
        <title>Choanephora cucurbitarum.</title>
        <authorList>
            <person name="Min B."/>
            <person name="Park H."/>
            <person name="Park J.-H."/>
            <person name="Shin H.-D."/>
            <person name="Choi I.-G."/>
        </authorList>
    </citation>
    <scope>NUCLEOTIDE SEQUENCE [LARGE SCALE GENOMIC DNA]</scope>
    <source>
        <strain evidence="2 3">KUS-F28377</strain>
    </source>
</reference>
<dbReference type="PANTHER" id="PTHR11188:SF17">
    <property type="entry name" value="FI21816P1"/>
    <property type="match status" value="1"/>
</dbReference>
<protein>
    <recommendedName>
        <fullName evidence="1">Arrestin-like N-terminal domain-containing protein</fullName>
    </recommendedName>
</protein>
<dbReference type="InterPro" id="IPR014752">
    <property type="entry name" value="Arrestin-like_C"/>
</dbReference>
<sequence length="479" mass="54956">MTSALQLNIVSNVDTIHTFHSEDDTSLPDESYSITGVVELDLYHPIHIRQLSVQFEGQIESIFSTSDFFQDTNNTKADDEIPLNKWSTVESGKLMERLTRKAMGESSATFSILKEKVKILQGSHYLNKGKYSWPFSIVIQNVASLPPSILIPHHRIHYQLSARIKLNSIKERMKISYWQATNRMLQSNPRSDALSLSPSSAVSTDALSPSSSSPLSPESLSFSTLENANKSKRRNLLGVSMPIKICRHSYPSLYSLYQLHRIRYRGHRENHIEYEISMTKFACLQKRSFGFTCRFLPICPEAKIAKLEYYLEQIETYPIRAGDFSPKLVFSNTGSSPLLPRHRRFSRTTFEMNEYQHGSEIDLTLLLDLPQISPHIQTDMLRIHHKLRLIVRFVDEEKERNMSLSFPITLGTVPKLRSSIDSAERPLIEESDTVHVRQGLDAWLFEGQEQFTASYFEAYNKLPSYRDAIREGNPPSPFF</sequence>
<proteinExistence type="predicted"/>
<dbReference type="Pfam" id="PF00339">
    <property type="entry name" value="Arrestin_N"/>
    <property type="match status" value="1"/>
</dbReference>
<name>A0A1C7NLZ0_9FUNG</name>
<dbReference type="Gene3D" id="2.60.40.640">
    <property type="match status" value="1"/>
</dbReference>
<evidence type="ECO:0000313" key="3">
    <source>
        <dbReference type="Proteomes" id="UP000093000"/>
    </source>
</evidence>
<dbReference type="PANTHER" id="PTHR11188">
    <property type="entry name" value="ARRESTIN DOMAIN CONTAINING PROTEIN"/>
    <property type="match status" value="1"/>
</dbReference>
<dbReference type="OrthoDB" id="2277683at2759"/>
<keyword evidence="3" id="KW-1185">Reference proteome</keyword>
<dbReference type="GO" id="GO:0031625">
    <property type="term" value="F:ubiquitin protein ligase binding"/>
    <property type="evidence" value="ECO:0007669"/>
    <property type="project" value="TreeGrafter"/>
</dbReference>
<accession>A0A1C7NLZ0</accession>
<dbReference type="EMBL" id="LUGH01000094">
    <property type="protein sequence ID" value="OBZ89466.1"/>
    <property type="molecule type" value="Genomic_DNA"/>
</dbReference>
<comment type="caution">
    <text evidence="2">The sequence shown here is derived from an EMBL/GenBank/DDBJ whole genome shotgun (WGS) entry which is preliminary data.</text>
</comment>
<organism evidence="2 3">
    <name type="scientific">Choanephora cucurbitarum</name>
    <dbReference type="NCBI Taxonomy" id="101091"/>
    <lineage>
        <taxon>Eukaryota</taxon>
        <taxon>Fungi</taxon>
        <taxon>Fungi incertae sedis</taxon>
        <taxon>Mucoromycota</taxon>
        <taxon>Mucoromycotina</taxon>
        <taxon>Mucoromycetes</taxon>
        <taxon>Mucorales</taxon>
        <taxon>Mucorineae</taxon>
        <taxon>Choanephoraceae</taxon>
        <taxon>Choanephoroideae</taxon>
        <taxon>Choanephora</taxon>
    </lineage>
</organism>
<dbReference type="InterPro" id="IPR011021">
    <property type="entry name" value="Arrestin-like_N"/>
</dbReference>
<dbReference type="Proteomes" id="UP000093000">
    <property type="component" value="Unassembled WGS sequence"/>
</dbReference>
<dbReference type="GO" id="GO:0030674">
    <property type="term" value="F:protein-macromolecule adaptor activity"/>
    <property type="evidence" value="ECO:0007669"/>
    <property type="project" value="TreeGrafter"/>
</dbReference>
<dbReference type="GO" id="GO:0070086">
    <property type="term" value="P:ubiquitin-dependent endocytosis"/>
    <property type="evidence" value="ECO:0007669"/>
    <property type="project" value="TreeGrafter"/>
</dbReference>
<evidence type="ECO:0000259" key="1">
    <source>
        <dbReference type="Pfam" id="PF00339"/>
    </source>
</evidence>
<dbReference type="GO" id="GO:0005886">
    <property type="term" value="C:plasma membrane"/>
    <property type="evidence" value="ECO:0007669"/>
    <property type="project" value="TreeGrafter"/>
</dbReference>
<dbReference type="InterPro" id="IPR050357">
    <property type="entry name" value="Arrestin_domain-protein"/>
</dbReference>